<dbReference type="Gene3D" id="3.10.270.10">
    <property type="entry name" value="Urate Oxidase"/>
    <property type="match status" value="1"/>
</dbReference>
<name>A0ABY5HMG8_9GAMM</name>
<reference evidence="3" key="1">
    <citation type="submission" date="2021-04" db="EMBL/GenBank/DDBJ databases">
        <title>Oceanospirillales bacteria with DddD are important DMSP degraders in coastal seawater.</title>
        <authorList>
            <person name="Liu J."/>
        </authorList>
    </citation>
    <scope>NUCLEOTIDE SEQUENCE</scope>
    <source>
        <strain evidence="3">D13-1</strain>
    </source>
</reference>
<dbReference type="NCBIfam" id="NF010200">
    <property type="entry name" value="PRK13674.1-1"/>
    <property type="match status" value="1"/>
</dbReference>
<evidence type="ECO:0000256" key="2">
    <source>
        <dbReference type="HAMAP-Rule" id="MF_01527"/>
    </source>
</evidence>
<comment type="function">
    <text evidence="2">Converts GTP to 7,8-dihydroneopterin triphosphate.</text>
</comment>
<evidence type="ECO:0000313" key="3">
    <source>
        <dbReference type="EMBL" id="UTW13076.1"/>
    </source>
</evidence>
<dbReference type="EMBL" id="CP073347">
    <property type="protein sequence ID" value="UTW13076.1"/>
    <property type="molecule type" value="Genomic_DNA"/>
</dbReference>
<dbReference type="InterPro" id="IPR022838">
    <property type="entry name" value="GTP_cyclohydrolase_FolE2"/>
</dbReference>
<comment type="catalytic activity">
    <reaction evidence="2">
        <text>GTP + H2O = 7,8-dihydroneopterin 3'-triphosphate + formate + H(+)</text>
        <dbReference type="Rhea" id="RHEA:17473"/>
        <dbReference type="ChEBI" id="CHEBI:15377"/>
        <dbReference type="ChEBI" id="CHEBI:15378"/>
        <dbReference type="ChEBI" id="CHEBI:15740"/>
        <dbReference type="ChEBI" id="CHEBI:37565"/>
        <dbReference type="ChEBI" id="CHEBI:58462"/>
        <dbReference type="EC" id="3.5.4.16"/>
    </reaction>
</comment>
<dbReference type="GO" id="GO:0003934">
    <property type="term" value="F:GTP cyclohydrolase I activity"/>
    <property type="evidence" value="ECO:0007669"/>
    <property type="project" value="UniProtKB-EC"/>
</dbReference>
<evidence type="ECO:0000256" key="1">
    <source>
        <dbReference type="ARBA" id="ARBA00022801"/>
    </source>
</evidence>
<dbReference type="PANTHER" id="PTHR36445">
    <property type="entry name" value="GTP CYCLOHYDROLASE MPTA"/>
    <property type="match status" value="1"/>
</dbReference>
<proteinExistence type="inferred from homology"/>
<dbReference type="Pfam" id="PF02649">
    <property type="entry name" value="GCHY-1"/>
    <property type="match status" value="1"/>
</dbReference>
<dbReference type="EC" id="3.5.4.16" evidence="2"/>
<protein>
    <recommendedName>
        <fullName evidence="2">GTP cyclohydrolase FolE2</fullName>
        <ecNumber evidence="2">3.5.4.16</ecNumber>
    </recommendedName>
</protein>
<organism evidence="3 4">
    <name type="scientific">Marinobacterium rhizophilum</name>
    <dbReference type="NCBI Taxonomy" id="420402"/>
    <lineage>
        <taxon>Bacteria</taxon>
        <taxon>Pseudomonadati</taxon>
        <taxon>Pseudomonadota</taxon>
        <taxon>Gammaproteobacteria</taxon>
        <taxon>Oceanospirillales</taxon>
        <taxon>Oceanospirillaceae</taxon>
        <taxon>Marinobacterium</taxon>
    </lineage>
</organism>
<feature type="site" description="May be catalytically important" evidence="2">
    <location>
        <position position="171"/>
    </location>
</feature>
<keyword evidence="4" id="KW-1185">Reference proteome</keyword>
<keyword evidence="1 2" id="KW-0378">Hydrolase</keyword>
<accession>A0ABY5HMG8</accession>
<comment type="similarity">
    <text evidence="2">Belongs to the GTP cyclohydrolase IV family.</text>
</comment>
<sequence>MNTATLSNPAAPATAATGVSLPDVTASTHAAVGGTLDGVGMSGLALPFVVAEADRGDLAVQGTASIHVNLRDPHAKGIHMSRLYLLLEDFAQGSVVTPGSLERLLQQALQSHQEISDTASLALRFQYLSRRPALASDNRGWKAYPVTLGARLEQGRSVTELCLSVPYSSTCPCSASLSRQLIAQAFHRVFQDRANLSVDEVGDWLQTRGGSWATPHSQRSFASIRVRLGAMSAFALEALIGIVEGALQTPVQTAVKREDEQAFALLNGQNLMFCEDAARRIKAVLNRTAWIEDFEIRVEHQESLHAHDAVAMVVKGIAGGYAPGGFGAG</sequence>
<evidence type="ECO:0000313" key="4">
    <source>
        <dbReference type="Proteomes" id="UP001058461"/>
    </source>
</evidence>
<gene>
    <name evidence="2" type="primary">folE2</name>
    <name evidence="3" type="ORF">KDW95_05290</name>
</gene>
<dbReference type="HAMAP" id="MF_01527_B">
    <property type="entry name" value="GTP_cyclohydrol_B"/>
    <property type="match status" value="1"/>
</dbReference>
<dbReference type="PANTHER" id="PTHR36445:SF1">
    <property type="entry name" value="GTP CYCLOHYDROLASE MPTA"/>
    <property type="match status" value="1"/>
</dbReference>
<dbReference type="Proteomes" id="UP001058461">
    <property type="component" value="Chromosome"/>
</dbReference>
<dbReference type="InterPro" id="IPR003801">
    <property type="entry name" value="GTP_cyclohydrolase_FolE2/MptA"/>
</dbReference>
<dbReference type="RefSeq" id="WP_255855240.1">
    <property type="nucleotide sequence ID" value="NZ_CP073347.1"/>
</dbReference>
<comment type="pathway">
    <text evidence="2">Cofactor biosynthesis; 7,8-dihydroneopterin triphosphate biosynthesis; 7,8-dihydroneopterin triphosphate from GTP: step 1/1.</text>
</comment>